<dbReference type="AlphaFoldDB" id="A0A1E4SM04"/>
<evidence type="ECO:0000313" key="13">
    <source>
        <dbReference type="EMBL" id="ODV80556.1"/>
    </source>
</evidence>
<reference evidence="14" key="1">
    <citation type="submission" date="2016-05" db="EMBL/GenBank/DDBJ databases">
        <title>Comparative genomics of biotechnologically important yeasts.</title>
        <authorList>
            <consortium name="DOE Joint Genome Institute"/>
            <person name="Riley R."/>
            <person name="Haridas S."/>
            <person name="Wolfe K.H."/>
            <person name="Lopes M.R."/>
            <person name="Hittinger C.T."/>
            <person name="Goker M."/>
            <person name="Salamov A."/>
            <person name="Wisecaver J."/>
            <person name="Long T.M."/>
            <person name="Aerts A.L."/>
            <person name="Barry K."/>
            <person name="Choi C."/>
            <person name="Clum A."/>
            <person name="Coughlan A.Y."/>
            <person name="Deshpande S."/>
            <person name="Douglass A.P."/>
            <person name="Hanson S.J."/>
            <person name="Klenk H.-P."/>
            <person name="Labutti K."/>
            <person name="Lapidus A."/>
            <person name="Lindquist E."/>
            <person name="Lipzen A."/>
            <person name="Meier-Kolthoff J.P."/>
            <person name="Ohm R.A."/>
            <person name="Otillar R.P."/>
            <person name="Pangilinan J."/>
            <person name="Peng Y."/>
            <person name="Rokas A."/>
            <person name="Rosa C.A."/>
            <person name="Scheuner C."/>
            <person name="Sibirny A.A."/>
            <person name="Slot J.C."/>
            <person name="Stielow J.B."/>
            <person name="Sun H."/>
            <person name="Kurtzman C.P."/>
            <person name="Blackwell M."/>
            <person name="Grigoriev I.V."/>
            <person name="Jeffries T.W."/>
        </authorList>
    </citation>
    <scope>NUCLEOTIDE SEQUENCE [LARGE SCALE GENOMIC DNA]</scope>
    <source>
        <strain evidence="14">NRRL Y-17324</strain>
    </source>
</reference>
<dbReference type="GO" id="GO:0045039">
    <property type="term" value="P:protein insertion into mitochondrial inner membrane"/>
    <property type="evidence" value="ECO:0007669"/>
    <property type="project" value="EnsemblFungi"/>
</dbReference>
<dbReference type="RefSeq" id="XP_020065678.1">
    <property type="nucleotide sequence ID" value="XM_020206523.1"/>
</dbReference>
<evidence type="ECO:0000313" key="14">
    <source>
        <dbReference type="Proteomes" id="UP000094285"/>
    </source>
</evidence>
<dbReference type="GO" id="GO:0048039">
    <property type="term" value="F:ubiquinone binding"/>
    <property type="evidence" value="ECO:0007669"/>
    <property type="project" value="TreeGrafter"/>
</dbReference>
<evidence type="ECO:0000256" key="4">
    <source>
        <dbReference type="ARBA" id="ARBA00022692"/>
    </source>
</evidence>
<dbReference type="Pfam" id="PF05328">
    <property type="entry name" value="CybS"/>
    <property type="match status" value="1"/>
</dbReference>
<dbReference type="OrthoDB" id="18577at2759"/>
<evidence type="ECO:0000256" key="10">
    <source>
        <dbReference type="PIRSR" id="PIRSR607992-1"/>
    </source>
</evidence>
<dbReference type="GO" id="GO:0034599">
    <property type="term" value="P:cellular response to oxidative stress"/>
    <property type="evidence" value="ECO:0007669"/>
    <property type="project" value="EnsemblFungi"/>
</dbReference>
<dbReference type="CDD" id="cd03496">
    <property type="entry name" value="SQR_TypeC_CybS"/>
    <property type="match status" value="1"/>
</dbReference>
<keyword evidence="7" id="KW-1133">Transmembrane helix</keyword>
<dbReference type="Gene3D" id="1.20.1300.10">
    <property type="entry name" value="Fumarate reductase/succinate dehydrogenase, transmembrane subunit"/>
    <property type="match status" value="1"/>
</dbReference>
<evidence type="ECO:0000256" key="1">
    <source>
        <dbReference type="ARBA" id="ARBA00004448"/>
    </source>
</evidence>
<dbReference type="GO" id="GO:0046872">
    <property type="term" value="F:metal ion binding"/>
    <property type="evidence" value="ECO:0007669"/>
    <property type="project" value="UniProtKB-KW"/>
</dbReference>
<feature type="binding site" description="axial binding residue" evidence="11">
    <location>
        <position position="101"/>
    </location>
    <ligand>
        <name>heme b</name>
        <dbReference type="ChEBI" id="CHEBI:60344"/>
        <note>ligand shared with SDHC</note>
    </ligand>
    <ligandPart>
        <name>Fe</name>
        <dbReference type="ChEBI" id="CHEBI:18248"/>
    </ligandPart>
</feature>
<proteinExistence type="inferred from homology"/>
<dbReference type="GO" id="GO:0006099">
    <property type="term" value="P:tricarboxylic acid cycle"/>
    <property type="evidence" value="ECO:0007669"/>
    <property type="project" value="TreeGrafter"/>
</dbReference>
<evidence type="ECO:0000256" key="3">
    <source>
        <dbReference type="ARBA" id="ARBA00022448"/>
    </source>
</evidence>
<evidence type="ECO:0000256" key="9">
    <source>
        <dbReference type="ARBA" id="ARBA00023136"/>
    </source>
</evidence>
<dbReference type="EMBL" id="KV453910">
    <property type="protein sequence ID" value="ODV80556.1"/>
    <property type="molecule type" value="Genomic_DNA"/>
</dbReference>
<dbReference type="STRING" id="984487.A0A1E4SM04"/>
<evidence type="ECO:0000256" key="7">
    <source>
        <dbReference type="ARBA" id="ARBA00022989"/>
    </source>
</evidence>
<evidence type="ECO:0000256" key="11">
    <source>
        <dbReference type="PIRSR" id="PIRSR607992-2"/>
    </source>
</evidence>
<accession>A0A1E4SM04</accession>
<evidence type="ECO:0000256" key="5">
    <source>
        <dbReference type="ARBA" id="ARBA00022792"/>
    </source>
</evidence>
<keyword evidence="8 12" id="KW-0496">Mitochondrion</keyword>
<evidence type="ECO:0000256" key="12">
    <source>
        <dbReference type="RuleBase" id="RU364031"/>
    </source>
</evidence>
<keyword evidence="14" id="KW-1185">Reference proteome</keyword>
<dbReference type="InterPro" id="IPR034804">
    <property type="entry name" value="SQR/QFR_C/D"/>
</dbReference>
<evidence type="ECO:0000256" key="2">
    <source>
        <dbReference type="ARBA" id="ARBA00007294"/>
    </source>
</evidence>
<dbReference type="PANTHER" id="PTHR13337:SF2">
    <property type="entry name" value="SUCCINATE DEHYDROGENASE [UBIQUINONE] CYTOCHROME B SMALL SUBUNIT, MITOCHONDRIAL"/>
    <property type="match status" value="1"/>
</dbReference>
<dbReference type="Proteomes" id="UP000094285">
    <property type="component" value="Unassembled WGS sequence"/>
</dbReference>
<keyword evidence="3" id="KW-0813">Transport</keyword>
<keyword evidence="6 12" id="KW-0809">Transit peptide</keyword>
<protein>
    <recommendedName>
        <fullName evidence="12">Succinate dehydrogenase [ubiquinone] cytochrome b small subunit</fullName>
    </recommendedName>
</protein>
<evidence type="ECO:0000256" key="8">
    <source>
        <dbReference type="ARBA" id="ARBA00023128"/>
    </source>
</evidence>
<dbReference type="GO" id="GO:0008320">
    <property type="term" value="F:protein transmembrane transporter activity"/>
    <property type="evidence" value="ECO:0007669"/>
    <property type="project" value="EnsemblFungi"/>
</dbReference>
<sequence>MLGLHCRTRAFTARPSMFTRPLSLKPNFAKYKLIPQPAGNIVGTVNDAYQPPMADHYEGGYHWSYERAISVALVPLVMTPFVAGVDYPLIDAVCSVALLFHCHVGLKACIIDYIPQRVYGVWHKIASRLLTFGTFVGMYGAYVLETDNNGLFDLLQHMWGA</sequence>
<dbReference type="GO" id="GO:0020037">
    <property type="term" value="F:heme binding"/>
    <property type="evidence" value="ECO:0007669"/>
    <property type="project" value="TreeGrafter"/>
</dbReference>
<organism evidence="13 14">
    <name type="scientific">Suhomyces tanzawaensis NRRL Y-17324</name>
    <dbReference type="NCBI Taxonomy" id="984487"/>
    <lineage>
        <taxon>Eukaryota</taxon>
        <taxon>Fungi</taxon>
        <taxon>Dikarya</taxon>
        <taxon>Ascomycota</taxon>
        <taxon>Saccharomycotina</taxon>
        <taxon>Pichiomycetes</taxon>
        <taxon>Debaryomycetaceae</taxon>
        <taxon>Suhomyces</taxon>
    </lineage>
</organism>
<dbReference type="GO" id="GO:0006970">
    <property type="term" value="P:response to osmotic stress"/>
    <property type="evidence" value="ECO:0007669"/>
    <property type="project" value="EnsemblFungi"/>
</dbReference>
<dbReference type="GeneID" id="30980660"/>
<keyword evidence="11" id="KW-0408">Iron</keyword>
<dbReference type="SUPFAM" id="SSF81343">
    <property type="entry name" value="Fumarate reductase respiratory complex transmembrane subunits"/>
    <property type="match status" value="1"/>
</dbReference>
<dbReference type="InterPro" id="IPR007992">
    <property type="entry name" value="CybS"/>
</dbReference>
<dbReference type="GO" id="GO:0046685">
    <property type="term" value="P:response to arsenic-containing substance"/>
    <property type="evidence" value="ECO:0007669"/>
    <property type="project" value="EnsemblFungi"/>
</dbReference>
<dbReference type="GO" id="GO:0006915">
    <property type="term" value="P:apoptotic process"/>
    <property type="evidence" value="ECO:0007669"/>
    <property type="project" value="EnsemblFungi"/>
</dbReference>
<comment type="subcellular location">
    <subcellularLocation>
        <location evidence="1 12">Mitochondrion inner membrane</location>
        <topology evidence="1 12">Multi-pass membrane protein</topology>
    </subcellularLocation>
</comment>
<feature type="binding site" evidence="10">
    <location>
        <position position="113"/>
    </location>
    <ligand>
        <name>a ubiquinone</name>
        <dbReference type="ChEBI" id="CHEBI:16389"/>
        <note>ligand shared with IP/SDHB</note>
    </ligand>
</feature>
<keyword evidence="11" id="KW-0479">Metal-binding</keyword>
<dbReference type="GO" id="GO:0042721">
    <property type="term" value="C:TIM22 mitochondrial import inner membrane insertion complex"/>
    <property type="evidence" value="ECO:0007669"/>
    <property type="project" value="EnsemblFungi"/>
</dbReference>
<keyword evidence="9 12" id="KW-0472">Membrane</keyword>
<keyword evidence="4" id="KW-0812">Transmembrane</keyword>
<dbReference type="FunFam" id="1.20.1300.10:FF:000007">
    <property type="entry name" value="Succinate dehydrogenase [ubiquinone] cytochrome b small subunit"/>
    <property type="match status" value="1"/>
</dbReference>
<dbReference type="PANTHER" id="PTHR13337">
    <property type="entry name" value="SUCCINATE DEHYDROGENASE"/>
    <property type="match status" value="1"/>
</dbReference>
<comment type="similarity">
    <text evidence="2 12">Belongs to the CybS family.</text>
</comment>
<gene>
    <name evidence="13" type="ORF">CANTADRAFT_20140</name>
</gene>
<keyword evidence="5 12" id="KW-0999">Mitochondrion inner membrane</keyword>
<evidence type="ECO:0000256" key="6">
    <source>
        <dbReference type="ARBA" id="ARBA00022946"/>
    </source>
</evidence>
<dbReference type="GO" id="GO:0006121">
    <property type="term" value="P:mitochondrial electron transport, succinate to ubiquinone"/>
    <property type="evidence" value="ECO:0007669"/>
    <property type="project" value="TreeGrafter"/>
</dbReference>
<name>A0A1E4SM04_9ASCO</name>